<feature type="compositionally biased region" description="Basic and acidic residues" evidence="6">
    <location>
        <begin position="146"/>
        <end position="159"/>
    </location>
</feature>
<evidence type="ECO:0000256" key="4">
    <source>
        <dbReference type="ARBA" id="ARBA00023163"/>
    </source>
</evidence>
<keyword evidence="1" id="KW-0479">Metal-binding</keyword>
<dbReference type="InterPro" id="IPR036864">
    <property type="entry name" value="Zn2-C6_fun-type_DNA-bd_sf"/>
</dbReference>
<keyword evidence="3" id="KW-0238">DNA-binding</keyword>
<evidence type="ECO:0000256" key="1">
    <source>
        <dbReference type="ARBA" id="ARBA00022723"/>
    </source>
</evidence>
<evidence type="ECO:0000256" key="3">
    <source>
        <dbReference type="ARBA" id="ARBA00023125"/>
    </source>
</evidence>
<dbReference type="Proteomes" id="UP001610335">
    <property type="component" value="Unassembled WGS sequence"/>
</dbReference>
<keyword evidence="5" id="KW-0539">Nucleus</keyword>
<keyword evidence="4" id="KW-0804">Transcription</keyword>
<gene>
    <name evidence="8" type="ORF">BDW59DRAFT_156152</name>
</gene>
<accession>A0ABR4J2J3</accession>
<dbReference type="SUPFAM" id="SSF57701">
    <property type="entry name" value="Zn2/Cys6 DNA-binding domain"/>
    <property type="match status" value="1"/>
</dbReference>
<evidence type="ECO:0000313" key="9">
    <source>
        <dbReference type="Proteomes" id="UP001610335"/>
    </source>
</evidence>
<dbReference type="CDD" id="cd00067">
    <property type="entry name" value="GAL4"/>
    <property type="match status" value="1"/>
</dbReference>
<proteinExistence type="predicted"/>
<sequence length="719" mass="80175">MPVYPIRRRPRECKTCHQCRASKVRCDRNVPCHNCVKRGFSNTCTYGRPPPPPLVAPRPSIASGNFAVPSALSTAAQLHSPATYSTSNQDALYAADPALEDYSSDTVSVSHIEWEEISTKMHDMEQIIASLKSLFQAHSAPPSKPIDPRSDASSREKGRSPSVQDSLYGYTTLKTGSVHIGSRSALIDILDKSKGSTDAAQALPKEDLLAELAMGNNESAAYPFVDLWSSDPYTYNIGGVCDVLPPDDQCLKLFSCYKRIGAVLYPVLPDVDRFEHEMRELLDGRKRAGGVYRPDVNGQLRPFGMSIAFLSLCFAVLASGCQLSDLPGIQRQMTSWVYISCSYQCLRMMNYVAQPTVEVIQILLIISSVLSYNMNAGASYTLLGMTERMCMVLGLHVETPGFPPALQEARRRVWWAMAFQNSHFSLAYDRPSITMISQPDIPYHRKSMPGHRSYFETLSRIISVVLETLRILMLSHHSHLRPHEIREYVQRIRDILAETAPHLRHAEHCVTLADNIEREELRLHSSYYISVLCRVSLDPDVLMDEQKREHIRHDCVSNLVNTIEAFIELHRVSPYASRTWVSVQRTIASAFLLIANTNDQLWPHTWDLIRRLEMALADHVYSDGITSRTDSAKHLSSSLEALRVVAGKSHGTTANEASAPPNISPATFLPEPDFPNLAASMPPYAETSGVPLEDGHLGNILNQVSDVMLFPTSSSIQIK</sequence>
<dbReference type="PROSITE" id="PS50048">
    <property type="entry name" value="ZN2_CY6_FUNGAL_2"/>
    <property type="match status" value="1"/>
</dbReference>
<dbReference type="Gene3D" id="4.10.240.10">
    <property type="entry name" value="Zn(2)-C6 fungal-type DNA-binding domain"/>
    <property type="match status" value="1"/>
</dbReference>
<comment type="caution">
    <text evidence="8">The sequence shown here is derived from an EMBL/GenBank/DDBJ whole genome shotgun (WGS) entry which is preliminary data.</text>
</comment>
<dbReference type="InterPro" id="IPR001138">
    <property type="entry name" value="Zn2Cys6_DnaBD"/>
</dbReference>
<evidence type="ECO:0000259" key="7">
    <source>
        <dbReference type="PROSITE" id="PS50048"/>
    </source>
</evidence>
<feature type="domain" description="Zn(2)-C6 fungal-type" evidence="7">
    <location>
        <begin position="15"/>
        <end position="46"/>
    </location>
</feature>
<evidence type="ECO:0000313" key="8">
    <source>
        <dbReference type="EMBL" id="KAL2834210.1"/>
    </source>
</evidence>
<evidence type="ECO:0000256" key="2">
    <source>
        <dbReference type="ARBA" id="ARBA00023015"/>
    </source>
</evidence>
<dbReference type="InterPro" id="IPR004507">
    <property type="entry name" value="UbiX-like"/>
</dbReference>
<dbReference type="Pfam" id="PF00172">
    <property type="entry name" value="Zn_clus"/>
    <property type="match status" value="1"/>
</dbReference>
<protein>
    <recommendedName>
        <fullName evidence="7">Zn(2)-C6 fungal-type domain-containing protein</fullName>
    </recommendedName>
</protein>
<organism evidence="8 9">
    <name type="scientific">Aspergillus cavernicola</name>
    <dbReference type="NCBI Taxonomy" id="176166"/>
    <lineage>
        <taxon>Eukaryota</taxon>
        <taxon>Fungi</taxon>
        <taxon>Dikarya</taxon>
        <taxon>Ascomycota</taxon>
        <taxon>Pezizomycotina</taxon>
        <taxon>Eurotiomycetes</taxon>
        <taxon>Eurotiomycetidae</taxon>
        <taxon>Eurotiales</taxon>
        <taxon>Aspergillaceae</taxon>
        <taxon>Aspergillus</taxon>
        <taxon>Aspergillus subgen. Nidulantes</taxon>
    </lineage>
</organism>
<dbReference type="SMART" id="SM00906">
    <property type="entry name" value="Fungal_trans"/>
    <property type="match status" value="1"/>
</dbReference>
<dbReference type="PANTHER" id="PTHR43374:SF1">
    <property type="entry name" value="FLAVIN PRENYLTRANSFERASE PAD1, MITOCHONDRIAL"/>
    <property type="match status" value="1"/>
</dbReference>
<dbReference type="InterPro" id="IPR007219">
    <property type="entry name" value="XnlR_reg_dom"/>
</dbReference>
<evidence type="ECO:0000256" key="5">
    <source>
        <dbReference type="ARBA" id="ARBA00023242"/>
    </source>
</evidence>
<dbReference type="PROSITE" id="PS00463">
    <property type="entry name" value="ZN2_CY6_FUNGAL_1"/>
    <property type="match status" value="1"/>
</dbReference>
<dbReference type="EMBL" id="JBFXLS010000002">
    <property type="protein sequence ID" value="KAL2834210.1"/>
    <property type="molecule type" value="Genomic_DNA"/>
</dbReference>
<dbReference type="CDD" id="cd12148">
    <property type="entry name" value="fungal_TF_MHR"/>
    <property type="match status" value="1"/>
</dbReference>
<dbReference type="PANTHER" id="PTHR43374">
    <property type="entry name" value="FLAVIN PRENYLTRANSFERASE"/>
    <property type="match status" value="1"/>
</dbReference>
<evidence type="ECO:0000256" key="6">
    <source>
        <dbReference type="SAM" id="MobiDB-lite"/>
    </source>
</evidence>
<keyword evidence="2" id="KW-0805">Transcription regulation</keyword>
<feature type="region of interest" description="Disordered" evidence="6">
    <location>
        <begin position="138"/>
        <end position="166"/>
    </location>
</feature>
<dbReference type="Pfam" id="PF04082">
    <property type="entry name" value="Fungal_trans"/>
    <property type="match status" value="1"/>
</dbReference>
<dbReference type="SMART" id="SM00066">
    <property type="entry name" value="GAL4"/>
    <property type="match status" value="1"/>
</dbReference>
<keyword evidence="9" id="KW-1185">Reference proteome</keyword>
<name>A0ABR4J2J3_9EURO</name>
<reference evidence="8 9" key="1">
    <citation type="submission" date="2024-07" db="EMBL/GenBank/DDBJ databases">
        <title>Section-level genome sequencing and comparative genomics of Aspergillus sections Usti and Cavernicolus.</title>
        <authorList>
            <consortium name="Lawrence Berkeley National Laboratory"/>
            <person name="Nybo J.L."/>
            <person name="Vesth T.C."/>
            <person name="Theobald S."/>
            <person name="Frisvad J.C."/>
            <person name="Larsen T.O."/>
            <person name="Kjaerboelling I."/>
            <person name="Rothschild-Mancinelli K."/>
            <person name="Lyhne E.K."/>
            <person name="Kogle M.E."/>
            <person name="Barry K."/>
            <person name="Clum A."/>
            <person name="Na H."/>
            <person name="Ledsgaard L."/>
            <person name="Lin J."/>
            <person name="Lipzen A."/>
            <person name="Kuo A."/>
            <person name="Riley R."/>
            <person name="Mondo S."/>
            <person name="LaButti K."/>
            <person name="Haridas S."/>
            <person name="Pangalinan J."/>
            <person name="Salamov A.A."/>
            <person name="Simmons B.A."/>
            <person name="Magnuson J.K."/>
            <person name="Chen J."/>
            <person name="Drula E."/>
            <person name="Henrissat B."/>
            <person name="Wiebenga A."/>
            <person name="Lubbers R.J."/>
            <person name="Gomes A.C."/>
            <person name="Makela M.R."/>
            <person name="Stajich J."/>
            <person name="Grigoriev I.V."/>
            <person name="Mortensen U.H."/>
            <person name="De vries R.P."/>
            <person name="Baker S.E."/>
            <person name="Andersen M.R."/>
        </authorList>
    </citation>
    <scope>NUCLEOTIDE SEQUENCE [LARGE SCALE GENOMIC DNA]</scope>
    <source>
        <strain evidence="8 9">CBS 600.67</strain>
    </source>
</reference>